<feature type="compositionally biased region" description="Basic and acidic residues" evidence="16">
    <location>
        <begin position="254"/>
        <end position="282"/>
    </location>
</feature>
<evidence type="ECO:0000259" key="17">
    <source>
        <dbReference type="Pfam" id="PF02732"/>
    </source>
</evidence>
<evidence type="ECO:0000256" key="6">
    <source>
        <dbReference type="ARBA" id="ARBA00022723"/>
    </source>
</evidence>
<evidence type="ECO:0000256" key="9">
    <source>
        <dbReference type="ARBA" id="ARBA00022776"/>
    </source>
</evidence>
<dbReference type="InterPro" id="IPR006166">
    <property type="entry name" value="ERCC4_domain"/>
</dbReference>
<keyword evidence="12" id="KW-0233">DNA recombination</keyword>
<dbReference type="InterPro" id="IPR042530">
    <property type="entry name" value="EME1/EME2_C"/>
</dbReference>
<feature type="compositionally biased region" description="Polar residues" evidence="16">
    <location>
        <begin position="213"/>
        <end position="227"/>
    </location>
</feature>
<keyword evidence="6" id="KW-0479">Metal-binding</keyword>
<evidence type="ECO:0000256" key="8">
    <source>
        <dbReference type="ARBA" id="ARBA00022763"/>
    </source>
</evidence>
<comment type="similarity">
    <text evidence="3">Belongs to the EME1/MMS4 family.</text>
</comment>
<keyword evidence="19" id="KW-1185">Reference proteome</keyword>
<feature type="region of interest" description="Disordered" evidence="16">
    <location>
        <begin position="158"/>
        <end position="199"/>
    </location>
</feature>
<gene>
    <name evidence="18" type="ORF">RHGRI_029833</name>
</gene>
<evidence type="ECO:0000256" key="10">
    <source>
        <dbReference type="ARBA" id="ARBA00022801"/>
    </source>
</evidence>
<keyword evidence="5" id="KW-0540">Nuclease</keyword>
<evidence type="ECO:0000256" key="7">
    <source>
        <dbReference type="ARBA" id="ARBA00022759"/>
    </source>
</evidence>
<dbReference type="InterPro" id="IPR033310">
    <property type="entry name" value="Mms4/EME1/EME2"/>
</dbReference>
<keyword evidence="8" id="KW-0227">DNA damage</keyword>
<keyword evidence="9" id="KW-0498">Mitosis</keyword>
<dbReference type="GO" id="GO:0046872">
    <property type="term" value="F:metal ion binding"/>
    <property type="evidence" value="ECO:0007669"/>
    <property type="project" value="UniProtKB-KW"/>
</dbReference>
<comment type="caution">
    <text evidence="18">The sequence shown here is derived from an EMBL/GenBank/DDBJ whole genome shotgun (WGS) entry which is preliminary data.</text>
</comment>
<dbReference type="GO" id="GO:0005634">
    <property type="term" value="C:nucleus"/>
    <property type="evidence" value="ECO:0007669"/>
    <property type="project" value="UniProtKB-SubCell"/>
</dbReference>
<keyword evidence="11" id="KW-0460">Magnesium</keyword>
<dbReference type="GO" id="GO:0016787">
    <property type="term" value="F:hydrolase activity"/>
    <property type="evidence" value="ECO:0007669"/>
    <property type="project" value="UniProtKB-KW"/>
</dbReference>
<evidence type="ECO:0000256" key="13">
    <source>
        <dbReference type="ARBA" id="ARBA00023204"/>
    </source>
</evidence>
<dbReference type="GO" id="GO:0006310">
    <property type="term" value="P:DNA recombination"/>
    <property type="evidence" value="ECO:0007669"/>
    <property type="project" value="UniProtKB-KW"/>
</dbReference>
<dbReference type="AlphaFoldDB" id="A0AAV6IKW2"/>
<keyword evidence="15" id="KW-0469">Meiosis</keyword>
<accession>A0AAV6IKW2</accession>
<name>A0AAV6IKW2_9ERIC</name>
<dbReference type="GO" id="GO:0004519">
    <property type="term" value="F:endonuclease activity"/>
    <property type="evidence" value="ECO:0007669"/>
    <property type="project" value="UniProtKB-KW"/>
</dbReference>
<comment type="cofactor">
    <cofactor evidence="1">
        <name>Mg(2+)</name>
        <dbReference type="ChEBI" id="CHEBI:18420"/>
    </cofactor>
</comment>
<keyword evidence="4" id="KW-0132">Cell division</keyword>
<evidence type="ECO:0000256" key="1">
    <source>
        <dbReference type="ARBA" id="ARBA00001946"/>
    </source>
</evidence>
<feature type="compositionally biased region" description="Low complexity" evidence="16">
    <location>
        <begin position="183"/>
        <end position="199"/>
    </location>
</feature>
<evidence type="ECO:0000256" key="11">
    <source>
        <dbReference type="ARBA" id="ARBA00022842"/>
    </source>
</evidence>
<evidence type="ECO:0000256" key="4">
    <source>
        <dbReference type="ARBA" id="ARBA00022618"/>
    </source>
</evidence>
<evidence type="ECO:0000256" key="3">
    <source>
        <dbReference type="ARBA" id="ARBA00005313"/>
    </source>
</evidence>
<dbReference type="CDD" id="cd20083">
    <property type="entry name" value="XPF_nuclease_EME"/>
    <property type="match status" value="1"/>
</dbReference>
<dbReference type="Gene3D" id="3.40.50.10130">
    <property type="match status" value="1"/>
</dbReference>
<dbReference type="Gene3D" id="1.10.150.670">
    <property type="entry name" value="Crossover junction endonuclease EME1, DNA-binding domain"/>
    <property type="match status" value="1"/>
</dbReference>
<dbReference type="GO" id="GO:0048476">
    <property type="term" value="C:Holliday junction resolvase complex"/>
    <property type="evidence" value="ECO:0007669"/>
    <property type="project" value="InterPro"/>
</dbReference>
<evidence type="ECO:0000256" key="14">
    <source>
        <dbReference type="ARBA" id="ARBA00023242"/>
    </source>
</evidence>
<evidence type="ECO:0000256" key="15">
    <source>
        <dbReference type="ARBA" id="ARBA00023254"/>
    </source>
</evidence>
<protein>
    <recommendedName>
        <fullName evidence="17">ERCC4 domain-containing protein</fullName>
    </recommendedName>
</protein>
<dbReference type="PANTHER" id="PTHR21077">
    <property type="entry name" value="EME1 PROTEIN"/>
    <property type="match status" value="1"/>
</dbReference>
<feature type="region of interest" description="Disordered" evidence="16">
    <location>
        <begin position="213"/>
        <end position="282"/>
    </location>
</feature>
<evidence type="ECO:0000256" key="5">
    <source>
        <dbReference type="ARBA" id="ARBA00022722"/>
    </source>
</evidence>
<proteinExistence type="inferred from homology"/>
<dbReference type="Pfam" id="PF02732">
    <property type="entry name" value="ERCC4"/>
    <property type="match status" value="1"/>
</dbReference>
<keyword evidence="7" id="KW-0255">Endonuclease</keyword>
<keyword evidence="10" id="KW-0378">Hydrolase</keyword>
<dbReference type="InterPro" id="IPR047524">
    <property type="entry name" value="XPF_nuclease_EME1_plant/arthr"/>
</dbReference>
<dbReference type="EMBL" id="JACTNZ010000010">
    <property type="protein sequence ID" value="KAG5529266.1"/>
    <property type="molecule type" value="Genomic_DNA"/>
</dbReference>
<feature type="compositionally biased region" description="Polar residues" evidence="16">
    <location>
        <begin position="167"/>
        <end position="178"/>
    </location>
</feature>
<dbReference type="GO" id="GO:0051321">
    <property type="term" value="P:meiotic cell cycle"/>
    <property type="evidence" value="ECO:0007669"/>
    <property type="project" value="UniProtKB-KW"/>
</dbReference>
<dbReference type="PANTHER" id="PTHR21077:SF5">
    <property type="entry name" value="CROSSOVER JUNCTION ENDONUCLEASE MMS4"/>
    <property type="match status" value="1"/>
</dbReference>
<evidence type="ECO:0000313" key="18">
    <source>
        <dbReference type="EMBL" id="KAG5529266.1"/>
    </source>
</evidence>
<feature type="domain" description="ERCC4" evidence="17">
    <location>
        <begin position="433"/>
        <end position="589"/>
    </location>
</feature>
<evidence type="ECO:0000313" key="19">
    <source>
        <dbReference type="Proteomes" id="UP000823749"/>
    </source>
</evidence>
<dbReference type="Pfam" id="PF21292">
    <property type="entry name" value="EME1-MUS81_C"/>
    <property type="match status" value="1"/>
</dbReference>
<organism evidence="18 19">
    <name type="scientific">Rhododendron griersonianum</name>
    <dbReference type="NCBI Taxonomy" id="479676"/>
    <lineage>
        <taxon>Eukaryota</taxon>
        <taxon>Viridiplantae</taxon>
        <taxon>Streptophyta</taxon>
        <taxon>Embryophyta</taxon>
        <taxon>Tracheophyta</taxon>
        <taxon>Spermatophyta</taxon>
        <taxon>Magnoliopsida</taxon>
        <taxon>eudicotyledons</taxon>
        <taxon>Gunneridae</taxon>
        <taxon>Pentapetalae</taxon>
        <taxon>asterids</taxon>
        <taxon>Ericales</taxon>
        <taxon>Ericaceae</taxon>
        <taxon>Ericoideae</taxon>
        <taxon>Rhodoreae</taxon>
        <taxon>Rhododendron</taxon>
    </lineage>
</organism>
<comment type="subcellular location">
    <subcellularLocation>
        <location evidence="2">Nucleus</location>
    </subcellularLocation>
</comment>
<sequence>MTVPPNNAVSTPFSPQSKRQRIEHFSNPAILLIDDDPTPKKAIVPIFTSSPIVAETPMIEFSNRAMVPTYTQSIVAETPMLDFSKPDVAIVKRSSKKLSDPKRFPVPISTPSIVAETPMLNFSSPKAGIGKCNSKGLSDPQKFSGICGLICLESDNESENGSGNENWKQSDTSGSTCDVATDSELSSSLVGSESSPEESLLAHENLTHMSVDSSLQISSEDGSTQANDAPDEEIDRREPAENILKRKSRSKVNANKENDGDDGNKKRKKTKEEKEQLREREKLRKAAMKVEVARVRLKEENNQLREREKLQKKAMKAKAEAELNRLRLKEEKKQLREREKFQKAAMKAEAARLRLKEEKDQLREREKLQKEAMKAEAELKRIRLKEEKNQLKEREKLQKAAMKAEAAELKKLEKEKQKWEKGKFALNSIVANVDAKVVELGSVGGHLLTRFAEKGLTYRITSNPIERSIVWNMAVPDQISKLSSNSDDIPYVLLVVEAEEFCNLVINETLMQHVSCVQSRYPSHTICYVTNRLMAYINKREQEQYKNPDKCSSWRRPPVEEVLAKLTTHSVRVHSRQCIDEAELAEHVVGLTCSLASCRFRKKLTRLSVNANGSLIPKDCIDKDLFKKNSWLKALIAIPKVQPRFALAIWKKYPTMRSLLNVYMDPNKSVHEKEFLLKDLKIEGLLGDDRRLGEPDFDDSLIVLKVHLKLIFDIGEQHLGYEYSAKDFISVGIWMMSRV</sequence>
<dbReference type="Proteomes" id="UP000823749">
    <property type="component" value="Chromosome 10"/>
</dbReference>
<evidence type="ECO:0000256" key="16">
    <source>
        <dbReference type="SAM" id="MobiDB-lite"/>
    </source>
</evidence>
<keyword evidence="14" id="KW-0539">Nucleus</keyword>
<dbReference type="GO" id="GO:0051301">
    <property type="term" value="P:cell division"/>
    <property type="evidence" value="ECO:0007669"/>
    <property type="project" value="UniProtKB-KW"/>
</dbReference>
<dbReference type="GO" id="GO:0006281">
    <property type="term" value="P:DNA repair"/>
    <property type="evidence" value="ECO:0007669"/>
    <property type="project" value="UniProtKB-KW"/>
</dbReference>
<feature type="compositionally biased region" description="Basic and acidic residues" evidence="16">
    <location>
        <begin position="234"/>
        <end position="244"/>
    </location>
</feature>
<reference evidence="18" key="1">
    <citation type="submission" date="2020-08" db="EMBL/GenBank/DDBJ databases">
        <title>Plant Genome Project.</title>
        <authorList>
            <person name="Zhang R.-G."/>
        </authorList>
    </citation>
    <scope>NUCLEOTIDE SEQUENCE</scope>
    <source>
        <strain evidence="18">WSP0</strain>
        <tissue evidence="18">Leaf</tissue>
    </source>
</reference>
<dbReference type="GO" id="GO:0003677">
    <property type="term" value="F:DNA binding"/>
    <property type="evidence" value="ECO:0007669"/>
    <property type="project" value="InterPro"/>
</dbReference>
<keyword evidence="13" id="KW-0234">DNA repair</keyword>
<evidence type="ECO:0000256" key="2">
    <source>
        <dbReference type="ARBA" id="ARBA00004123"/>
    </source>
</evidence>
<keyword evidence="9" id="KW-0131">Cell cycle</keyword>
<evidence type="ECO:0000256" key="12">
    <source>
        <dbReference type="ARBA" id="ARBA00023172"/>
    </source>
</evidence>